<name>A0A232F602_9HYME</name>
<evidence type="ECO:0000256" key="1">
    <source>
        <dbReference type="SAM" id="Phobius"/>
    </source>
</evidence>
<dbReference type="OrthoDB" id="7693421at2759"/>
<proteinExistence type="predicted"/>
<organism evidence="2 3">
    <name type="scientific">Trichomalopsis sarcophagae</name>
    <dbReference type="NCBI Taxonomy" id="543379"/>
    <lineage>
        <taxon>Eukaryota</taxon>
        <taxon>Metazoa</taxon>
        <taxon>Ecdysozoa</taxon>
        <taxon>Arthropoda</taxon>
        <taxon>Hexapoda</taxon>
        <taxon>Insecta</taxon>
        <taxon>Pterygota</taxon>
        <taxon>Neoptera</taxon>
        <taxon>Endopterygota</taxon>
        <taxon>Hymenoptera</taxon>
        <taxon>Apocrita</taxon>
        <taxon>Proctotrupomorpha</taxon>
        <taxon>Chalcidoidea</taxon>
        <taxon>Pteromalidae</taxon>
        <taxon>Pteromalinae</taxon>
        <taxon>Trichomalopsis</taxon>
    </lineage>
</organism>
<accession>A0A232F602</accession>
<keyword evidence="1" id="KW-0472">Membrane</keyword>
<keyword evidence="1" id="KW-0812">Transmembrane</keyword>
<sequence length="106" mass="12593">MSKTLSWNAHVSGIFAKARFALYRLRYKGYSLNSQLKAQLVSILVLPYIDYACLVYLDLIDYLATKLQRLCNAAVRFIFHLKKDVSLKTYYDKLRWLSLDHRRNYH</sequence>
<feature type="transmembrane region" description="Helical" evidence="1">
    <location>
        <begin position="40"/>
        <end position="59"/>
    </location>
</feature>
<dbReference type="AlphaFoldDB" id="A0A232F602"/>
<reference evidence="2 3" key="1">
    <citation type="journal article" date="2017" name="Curr. Biol.">
        <title>The Evolution of Venom by Co-option of Single-Copy Genes.</title>
        <authorList>
            <person name="Martinson E.O."/>
            <person name="Mrinalini"/>
            <person name="Kelkar Y.D."/>
            <person name="Chang C.H."/>
            <person name="Werren J.H."/>
        </authorList>
    </citation>
    <scope>NUCLEOTIDE SEQUENCE [LARGE SCALE GENOMIC DNA]</scope>
    <source>
        <strain evidence="2 3">Alberta</strain>
        <tissue evidence="2">Whole body</tissue>
    </source>
</reference>
<keyword evidence="1" id="KW-1133">Transmembrane helix</keyword>
<evidence type="ECO:0000313" key="2">
    <source>
        <dbReference type="EMBL" id="OXU26264.1"/>
    </source>
</evidence>
<evidence type="ECO:0008006" key="4">
    <source>
        <dbReference type="Google" id="ProtNLM"/>
    </source>
</evidence>
<dbReference type="Proteomes" id="UP000215335">
    <property type="component" value="Unassembled WGS sequence"/>
</dbReference>
<evidence type="ECO:0000313" key="3">
    <source>
        <dbReference type="Proteomes" id="UP000215335"/>
    </source>
</evidence>
<keyword evidence="3" id="KW-1185">Reference proteome</keyword>
<gene>
    <name evidence="2" type="ORF">TSAR_007124</name>
</gene>
<comment type="caution">
    <text evidence="2">The sequence shown here is derived from an EMBL/GenBank/DDBJ whole genome shotgun (WGS) entry which is preliminary data.</text>
</comment>
<protein>
    <recommendedName>
        <fullName evidence="4">Reverse transcriptase domain-containing protein</fullName>
    </recommendedName>
</protein>
<dbReference type="EMBL" id="NNAY01000836">
    <property type="protein sequence ID" value="OXU26264.1"/>
    <property type="molecule type" value="Genomic_DNA"/>
</dbReference>